<dbReference type="Proteomes" id="UP000314294">
    <property type="component" value="Unassembled WGS sequence"/>
</dbReference>
<accession>A0A4Z2GSB8</accession>
<sequence>MGSLSTSPTFCSGNSSSFSSGGGGRGGGTSPSGKGGLATALASITMGEMDPIGPSRYARCPGNQHLRLNVCHGNSALVDVFLDRLLGSIQQRFGVDGFIHQT</sequence>
<gene>
    <name evidence="2" type="ORF">EYF80_033605</name>
</gene>
<organism evidence="2 3">
    <name type="scientific">Liparis tanakae</name>
    <name type="common">Tanaka's snailfish</name>
    <dbReference type="NCBI Taxonomy" id="230148"/>
    <lineage>
        <taxon>Eukaryota</taxon>
        <taxon>Metazoa</taxon>
        <taxon>Chordata</taxon>
        <taxon>Craniata</taxon>
        <taxon>Vertebrata</taxon>
        <taxon>Euteleostomi</taxon>
        <taxon>Actinopterygii</taxon>
        <taxon>Neopterygii</taxon>
        <taxon>Teleostei</taxon>
        <taxon>Neoteleostei</taxon>
        <taxon>Acanthomorphata</taxon>
        <taxon>Eupercaria</taxon>
        <taxon>Perciformes</taxon>
        <taxon>Cottioidei</taxon>
        <taxon>Cottales</taxon>
        <taxon>Liparidae</taxon>
        <taxon>Liparis</taxon>
    </lineage>
</organism>
<feature type="compositionally biased region" description="Polar residues" evidence="1">
    <location>
        <begin position="1"/>
        <end position="11"/>
    </location>
</feature>
<dbReference type="EMBL" id="SRLO01000435">
    <property type="protein sequence ID" value="TNN56140.1"/>
    <property type="molecule type" value="Genomic_DNA"/>
</dbReference>
<name>A0A4Z2GSB8_9TELE</name>
<dbReference type="AlphaFoldDB" id="A0A4Z2GSB8"/>
<evidence type="ECO:0000256" key="1">
    <source>
        <dbReference type="SAM" id="MobiDB-lite"/>
    </source>
</evidence>
<protein>
    <submittedName>
        <fullName evidence="2">Uncharacterized protein</fullName>
    </submittedName>
</protein>
<proteinExistence type="predicted"/>
<reference evidence="2 3" key="1">
    <citation type="submission" date="2019-03" db="EMBL/GenBank/DDBJ databases">
        <title>First draft genome of Liparis tanakae, snailfish: a comprehensive survey of snailfish specific genes.</title>
        <authorList>
            <person name="Kim W."/>
            <person name="Song I."/>
            <person name="Jeong J.-H."/>
            <person name="Kim D."/>
            <person name="Kim S."/>
            <person name="Ryu S."/>
            <person name="Song J.Y."/>
            <person name="Lee S.K."/>
        </authorList>
    </citation>
    <scope>NUCLEOTIDE SEQUENCE [LARGE SCALE GENOMIC DNA]</scope>
    <source>
        <tissue evidence="2">Muscle</tissue>
    </source>
</reference>
<feature type="region of interest" description="Disordered" evidence="1">
    <location>
        <begin position="1"/>
        <end position="37"/>
    </location>
</feature>
<evidence type="ECO:0000313" key="2">
    <source>
        <dbReference type="EMBL" id="TNN56140.1"/>
    </source>
</evidence>
<evidence type="ECO:0000313" key="3">
    <source>
        <dbReference type="Proteomes" id="UP000314294"/>
    </source>
</evidence>
<feature type="compositionally biased region" description="Gly residues" evidence="1">
    <location>
        <begin position="20"/>
        <end position="36"/>
    </location>
</feature>
<comment type="caution">
    <text evidence="2">The sequence shown here is derived from an EMBL/GenBank/DDBJ whole genome shotgun (WGS) entry which is preliminary data.</text>
</comment>
<keyword evidence="3" id="KW-1185">Reference proteome</keyword>